<dbReference type="RefSeq" id="WP_008194403.1">
    <property type="nucleotide sequence ID" value="NZ_CM011002.1"/>
</dbReference>
<dbReference type="SUPFAM" id="SSF53335">
    <property type="entry name" value="S-adenosyl-L-methionine-dependent methyltransferases"/>
    <property type="match status" value="1"/>
</dbReference>
<dbReference type="Proteomes" id="UP000004703">
    <property type="component" value="Chromosome"/>
</dbReference>
<dbReference type="GO" id="GO:0008168">
    <property type="term" value="F:methyltransferase activity"/>
    <property type="evidence" value="ECO:0007669"/>
    <property type="project" value="UniProtKB-KW"/>
</dbReference>
<sequence>MHYYHDKKNAVAYAEMCVGYDAAVQLEILFNVLPDGAEVLELGSGPGNDMQLLDSHYQVTGSDYSPAFVDMLTARFPDQTVMSLDAVTIAADGPFDAIYSNKVLHHLSDEELAASFSRQAQLLTPGGLVFHLVWSRLEAPEDETGLIYEARNEVALEEAMGSAFEVLETHSFGEFDADDSLAILAKKK</sequence>
<comment type="caution">
    <text evidence="4">The sequence shown here is derived from an EMBL/GenBank/DDBJ whole genome shotgun (WGS) entry which is preliminary data.</text>
</comment>
<evidence type="ECO:0000313" key="4">
    <source>
        <dbReference type="EMBL" id="EEE46043.1"/>
    </source>
</evidence>
<dbReference type="Gene3D" id="3.40.50.150">
    <property type="entry name" value="Vaccinia Virus protein VP39"/>
    <property type="match status" value="1"/>
</dbReference>
<organism evidence="4 5">
    <name type="scientific">Roseibium alexandrii (strain DSM 17067 / NCIMB 14079 / DFL-11)</name>
    <name type="common">Labrenzia alexandrii</name>
    <dbReference type="NCBI Taxonomy" id="244592"/>
    <lineage>
        <taxon>Bacteria</taxon>
        <taxon>Pseudomonadati</taxon>
        <taxon>Pseudomonadota</taxon>
        <taxon>Alphaproteobacteria</taxon>
        <taxon>Hyphomicrobiales</taxon>
        <taxon>Stappiaceae</taxon>
        <taxon>Roseibium</taxon>
    </lineage>
</organism>
<dbReference type="AlphaFoldDB" id="A0A5E8H145"/>
<proteinExistence type="predicted"/>
<reference evidence="4 5" key="2">
    <citation type="submission" date="2013-04" db="EMBL/GenBank/DDBJ databases">
        <authorList>
            <person name="Fiebig A."/>
            <person name="Pradella S."/>
            <person name="Wagner-Doebler I."/>
        </authorList>
    </citation>
    <scope>NUCLEOTIDE SEQUENCE [LARGE SCALE GENOMIC DNA]</scope>
    <source>
        <strain evidence="5">DSM 17067 / NCIMB 14079 / DFL-11</strain>
    </source>
</reference>
<keyword evidence="2 4" id="KW-0808">Transferase</keyword>
<evidence type="ECO:0000256" key="2">
    <source>
        <dbReference type="ARBA" id="ARBA00022679"/>
    </source>
</evidence>
<reference evidence="4 5" key="1">
    <citation type="submission" date="2008-01" db="EMBL/GenBank/DDBJ databases">
        <authorList>
            <person name="Wagner-Dobler I."/>
            <person name="Ferriera S."/>
            <person name="Johnson J."/>
            <person name="Kravitz S."/>
            <person name="Beeson K."/>
            <person name="Sutton G."/>
            <person name="Rogers Y.-H."/>
            <person name="Friedman R."/>
            <person name="Frazier M."/>
            <person name="Venter J.C."/>
        </authorList>
    </citation>
    <scope>NUCLEOTIDE SEQUENCE [LARGE SCALE GENOMIC DNA]</scope>
    <source>
        <strain evidence="5">DSM 17067 / NCIMB 14079 / DFL-11</strain>
    </source>
</reference>
<dbReference type="PANTHER" id="PTHR43861:SF1">
    <property type="entry name" value="TRANS-ACONITATE 2-METHYLTRANSFERASE"/>
    <property type="match status" value="1"/>
</dbReference>
<dbReference type="EMBL" id="ACCU02000003">
    <property type="protein sequence ID" value="EEE46043.1"/>
    <property type="molecule type" value="Genomic_DNA"/>
</dbReference>
<dbReference type="InterPro" id="IPR041698">
    <property type="entry name" value="Methyltransf_25"/>
</dbReference>
<feature type="domain" description="Methyltransferase" evidence="3">
    <location>
        <begin position="39"/>
        <end position="127"/>
    </location>
</feature>
<evidence type="ECO:0000313" key="5">
    <source>
        <dbReference type="Proteomes" id="UP000004703"/>
    </source>
</evidence>
<gene>
    <name evidence="4" type="ORF">SADFL11_3332</name>
</gene>
<evidence type="ECO:0000259" key="3">
    <source>
        <dbReference type="Pfam" id="PF13649"/>
    </source>
</evidence>
<accession>A0A5E8H145</accession>
<dbReference type="GO" id="GO:0032259">
    <property type="term" value="P:methylation"/>
    <property type="evidence" value="ECO:0007669"/>
    <property type="project" value="UniProtKB-KW"/>
</dbReference>
<protein>
    <submittedName>
        <fullName evidence="4">Methyltransferase domain protein</fullName>
    </submittedName>
</protein>
<name>A0A5E8H145_ROSAD</name>
<dbReference type="InterPro" id="IPR029063">
    <property type="entry name" value="SAM-dependent_MTases_sf"/>
</dbReference>
<evidence type="ECO:0000256" key="1">
    <source>
        <dbReference type="ARBA" id="ARBA00022603"/>
    </source>
</evidence>
<dbReference type="CDD" id="cd02440">
    <property type="entry name" value="AdoMet_MTases"/>
    <property type="match status" value="1"/>
</dbReference>
<keyword evidence="1 4" id="KW-0489">Methyltransferase</keyword>
<dbReference type="PANTHER" id="PTHR43861">
    <property type="entry name" value="TRANS-ACONITATE 2-METHYLTRANSFERASE-RELATED"/>
    <property type="match status" value="1"/>
</dbReference>
<dbReference type="Pfam" id="PF13649">
    <property type="entry name" value="Methyltransf_25"/>
    <property type="match status" value="1"/>
</dbReference>